<proteinExistence type="predicted"/>
<gene>
    <name evidence="2" type="ORF">GCM10011589_23170</name>
</gene>
<accession>A0ABQ2FYJ1</accession>
<dbReference type="EMBL" id="BMMI01000004">
    <property type="protein sequence ID" value="GGL66249.1"/>
    <property type="molecule type" value="Genomic_DNA"/>
</dbReference>
<evidence type="ECO:0000313" key="2">
    <source>
        <dbReference type="EMBL" id="GGL66249.1"/>
    </source>
</evidence>
<name>A0ABQ2FYJ1_9ACTN</name>
<evidence type="ECO:0000313" key="3">
    <source>
        <dbReference type="Proteomes" id="UP000648663"/>
    </source>
</evidence>
<evidence type="ECO:0000256" key="1">
    <source>
        <dbReference type="SAM" id="MobiDB-lite"/>
    </source>
</evidence>
<keyword evidence="3" id="KW-1185">Reference proteome</keyword>
<organism evidence="2 3">
    <name type="scientific">Modestobacter marinus</name>
    <dbReference type="NCBI Taxonomy" id="477641"/>
    <lineage>
        <taxon>Bacteria</taxon>
        <taxon>Bacillati</taxon>
        <taxon>Actinomycetota</taxon>
        <taxon>Actinomycetes</taxon>
        <taxon>Geodermatophilales</taxon>
        <taxon>Geodermatophilaceae</taxon>
        <taxon>Modestobacter</taxon>
    </lineage>
</organism>
<dbReference type="Proteomes" id="UP000648663">
    <property type="component" value="Unassembled WGS sequence"/>
</dbReference>
<protein>
    <submittedName>
        <fullName evidence="2">Uncharacterized protein</fullName>
    </submittedName>
</protein>
<comment type="caution">
    <text evidence="2">The sequence shown here is derived from an EMBL/GenBank/DDBJ whole genome shotgun (WGS) entry which is preliminary data.</text>
</comment>
<reference evidence="3" key="1">
    <citation type="journal article" date="2019" name="Int. J. Syst. Evol. Microbiol.">
        <title>The Global Catalogue of Microorganisms (GCM) 10K type strain sequencing project: providing services to taxonomists for standard genome sequencing and annotation.</title>
        <authorList>
            <consortium name="The Broad Institute Genomics Platform"/>
            <consortium name="The Broad Institute Genome Sequencing Center for Infectious Disease"/>
            <person name="Wu L."/>
            <person name="Ma J."/>
        </authorList>
    </citation>
    <scope>NUCLEOTIDE SEQUENCE [LARGE SCALE GENOMIC DNA]</scope>
    <source>
        <strain evidence="3">CGMCC 4.5581</strain>
    </source>
</reference>
<feature type="region of interest" description="Disordered" evidence="1">
    <location>
        <begin position="40"/>
        <end position="123"/>
    </location>
</feature>
<feature type="region of interest" description="Disordered" evidence="1">
    <location>
        <begin position="1"/>
        <end position="25"/>
    </location>
</feature>
<sequence length="123" mass="12727">MGPPLSDVGRPLRRKAPEVRGANPAPACAVRHNVAALVQDTKQKSARIRAERRTVSGTPDDGQDVEGGPAAVVRSVSIQARRTDDQSPARKSVAGRPGPRVRSGTDVPGPRSSDMGGSGDISG</sequence>